<accession>A0A152A5P1</accession>
<keyword evidence="1" id="KW-0396">Initiation factor</keyword>
<dbReference type="OMA" id="WINSGGH"/>
<sequence length="671" mass="76435">MVYFKETSVTIDGNQQYISDISKALRKEDDFRAICTPNNELVVLKFFDKNYNLLSADTVVEGLPKEDGLLKIYAKVQQTSTNTCMIVTNLLPSFSSQLLTIANFNTLSRGYSLLRRGFHVNGVIDYTKQNTVFYVNPLINCSDLMKSVYEGNWIMLHGPRSSGKSTRVVSLMNEISRDFISFRVSLQSSFGFKTPSNFWSSFSQELRNHYPHYFGTISFHDSAGFTKLFATSSLFEGKKVVLILDEFDQIYFHSSSPVCDEILNIFRSLRDTQSTHTLHSMIAVGPFSILQANNKTGSPFNVKHAISNPDFTLEMTEELFSQFENERNITLDKKIILDIHNRTKGHAGLINMCGTIIDCSIPRPTNHITHALWIQNEAKILTELNRYGTTQRIIDAVITNRDVEKHTGLSIPLYKDIIYITMSLLRSSDPIICENVLCANYLVSEGLASYIESENRFSIKSPLIQQFLLSHITSFHPRNFPITPFPLTKDYQIIIPSLVVGAVSSFSKNDLLNSLICAQKVFHNTNVPCEATYHEELYSIISSWRGPYQYSINTNVKVISENNSKRCDLLLASNHWRYCLEIVAHAPLGNESTPGSVIEHCYRTSQFYHNQLNSNQSWVINFTIDNSTTNYFSNYPNVKIIHVLHKIDCIQFTIKVQQENNTFIESIVSLK</sequence>
<dbReference type="Proteomes" id="UP000076078">
    <property type="component" value="Unassembled WGS sequence"/>
</dbReference>
<comment type="caution">
    <text evidence="1">The sequence shown here is derived from an EMBL/GenBank/DDBJ whole genome shotgun (WGS) entry which is preliminary data.</text>
</comment>
<dbReference type="STRING" id="361077.A0A152A5P1"/>
<gene>
    <name evidence="1" type="ORF">DLAC_01542</name>
</gene>
<dbReference type="AlphaFoldDB" id="A0A152A5P1"/>
<keyword evidence="1" id="KW-0648">Protein biosynthesis</keyword>
<dbReference type="GO" id="GO:0003743">
    <property type="term" value="F:translation initiation factor activity"/>
    <property type="evidence" value="ECO:0007669"/>
    <property type="project" value="UniProtKB-KW"/>
</dbReference>
<organism evidence="1 2">
    <name type="scientific">Tieghemostelium lacteum</name>
    <name type="common">Slime mold</name>
    <name type="synonym">Dictyostelium lacteum</name>
    <dbReference type="NCBI Taxonomy" id="361077"/>
    <lineage>
        <taxon>Eukaryota</taxon>
        <taxon>Amoebozoa</taxon>
        <taxon>Evosea</taxon>
        <taxon>Eumycetozoa</taxon>
        <taxon>Dictyostelia</taxon>
        <taxon>Dictyosteliales</taxon>
        <taxon>Raperosteliaceae</taxon>
        <taxon>Tieghemostelium</taxon>
    </lineage>
</organism>
<dbReference type="InParanoid" id="A0A152A5P1"/>
<dbReference type="InterPro" id="IPR027417">
    <property type="entry name" value="P-loop_NTPase"/>
</dbReference>
<name>A0A152A5P1_TIELA</name>
<protein>
    <submittedName>
        <fullName evidence="1">Eukaryotic translation initiation factor 2A</fullName>
    </submittedName>
</protein>
<dbReference type="Gene3D" id="3.40.50.300">
    <property type="entry name" value="P-loop containing nucleotide triphosphate hydrolases"/>
    <property type="match status" value="1"/>
</dbReference>
<dbReference type="SUPFAM" id="SSF52540">
    <property type="entry name" value="P-loop containing nucleoside triphosphate hydrolases"/>
    <property type="match status" value="1"/>
</dbReference>
<dbReference type="OrthoDB" id="2369467at2759"/>
<reference evidence="1 2" key="1">
    <citation type="submission" date="2015-12" db="EMBL/GenBank/DDBJ databases">
        <title>Dictyostelia acquired genes for synthesis and detection of signals that induce cell-type specialization by lateral gene transfer from prokaryotes.</title>
        <authorList>
            <person name="Gloeckner G."/>
            <person name="Schaap P."/>
        </authorList>
    </citation>
    <scope>NUCLEOTIDE SEQUENCE [LARGE SCALE GENOMIC DNA]</scope>
    <source>
        <strain evidence="1 2">TK</strain>
    </source>
</reference>
<evidence type="ECO:0000313" key="1">
    <source>
        <dbReference type="EMBL" id="KYR01549.1"/>
    </source>
</evidence>
<dbReference type="EMBL" id="LODT01000006">
    <property type="protein sequence ID" value="KYR01549.1"/>
    <property type="molecule type" value="Genomic_DNA"/>
</dbReference>
<keyword evidence="2" id="KW-1185">Reference proteome</keyword>
<evidence type="ECO:0000313" key="2">
    <source>
        <dbReference type="Proteomes" id="UP000076078"/>
    </source>
</evidence>
<proteinExistence type="predicted"/>